<keyword evidence="2" id="KW-1185">Reference proteome</keyword>
<gene>
    <name evidence="1" type="ORF">BT96DRAFT_264265</name>
</gene>
<evidence type="ECO:0000313" key="1">
    <source>
        <dbReference type="EMBL" id="KAE9392660.1"/>
    </source>
</evidence>
<dbReference type="Proteomes" id="UP000799118">
    <property type="component" value="Unassembled WGS sequence"/>
</dbReference>
<accession>A0A6A4H4K7</accession>
<dbReference type="OrthoDB" id="3019900at2759"/>
<protein>
    <recommendedName>
        <fullName evidence="3">Protein kinase domain-containing protein</fullName>
    </recommendedName>
</protein>
<dbReference type="EMBL" id="ML769590">
    <property type="protein sequence ID" value="KAE9392660.1"/>
    <property type="molecule type" value="Genomic_DNA"/>
</dbReference>
<organism evidence="1 2">
    <name type="scientific">Gymnopus androsaceus JB14</name>
    <dbReference type="NCBI Taxonomy" id="1447944"/>
    <lineage>
        <taxon>Eukaryota</taxon>
        <taxon>Fungi</taxon>
        <taxon>Dikarya</taxon>
        <taxon>Basidiomycota</taxon>
        <taxon>Agaricomycotina</taxon>
        <taxon>Agaricomycetes</taxon>
        <taxon>Agaricomycetidae</taxon>
        <taxon>Agaricales</taxon>
        <taxon>Marasmiineae</taxon>
        <taxon>Omphalotaceae</taxon>
        <taxon>Gymnopus</taxon>
    </lineage>
</organism>
<proteinExistence type="predicted"/>
<reference evidence="1" key="1">
    <citation type="journal article" date="2019" name="Environ. Microbiol.">
        <title>Fungal ecological strategies reflected in gene transcription - a case study of two litter decomposers.</title>
        <authorList>
            <person name="Barbi F."/>
            <person name="Kohler A."/>
            <person name="Barry K."/>
            <person name="Baskaran P."/>
            <person name="Daum C."/>
            <person name="Fauchery L."/>
            <person name="Ihrmark K."/>
            <person name="Kuo A."/>
            <person name="LaButti K."/>
            <person name="Lipzen A."/>
            <person name="Morin E."/>
            <person name="Grigoriev I.V."/>
            <person name="Henrissat B."/>
            <person name="Lindahl B."/>
            <person name="Martin F."/>
        </authorList>
    </citation>
    <scope>NUCLEOTIDE SEQUENCE</scope>
    <source>
        <strain evidence="1">JB14</strain>
    </source>
</reference>
<name>A0A6A4H4K7_9AGAR</name>
<dbReference type="AlphaFoldDB" id="A0A6A4H4K7"/>
<evidence type="ECO:0000313" key="2">
    <source>
        <dbReference type="Proteomes" id="UP000799118"/>
    </source>
</evidence>
<evidence type="ECO:0008006" key="3">
    <source>
        <dbReference type="Google" id="ProtNLM"/>
    </source>
</evidence>
<sequence>MIEGITLASKHSPLGNNNAGIYSVASFTPSFAQNYFPRSIASLNPDPSRLLVKVLKDVDDDVIAEVKALKIVGQFVASGRMRVQMEDDESMYEIKPMIVMLKMPGQALTSTPGFIAAKDMENKRQMMSDSLMMMCDKVGEMALEYGFVHRDNIIPNVMVIADGTTIIDVNIIDWGGKYLSSIRDDVTWDDLMAWCHRRWAVPVWERGYIYGYIPLPVPVPDSTPFSEC</sequence>